<dbReference type="PANTHER" id="PTHR11474:SF124">
    <property type="entry name" value="TYROSINASE"/>
    <property type="match status" value="1"/>
</dbReference>
<dbReference type="AlphaFoldDB" id="A0A401QHW3"/>
<keyword evidence="8" id="KW-0560">Oxidoreductase</keyword>
<dbReference type="InterPro" id="IPR050316">
    <property type="entry name" value="Tyrosinase/Hemocyanin"/>
</dbReference>
<keyword evidence="10" id="KW-0503">Monooxygenase</keyword>
<comment type="cofactor">
    <cofactor evidence="1">
        <name>Cu(2+)</name>
        <dbReference type="ChEBI" id="CHEBI:29036"/>
    </cofactor>
</comment>
<evidence type="ECO:0000256" key="12">
    <source>
        <dbReference type="ARBA" id="ARBA00023136"/>
    </source>
</evidence>
<dbReference type="GO" id="GO:0042438">
    <property type="term" value="P:melanin biosynthetic process"/>
    <property type="evidence" value="ECO:0007669"/>
    <property type="project" value="UniProtKB-KW"/>
</dbReference>
<evidence type="ECO:0000256" key="4">
    <source>
        <dbReference type="ARBA" id="ARBA00011906"/>
    </source>
</evidence>
<evidence type="ECO:0000313" key="17">
    <source>
        <dbReference type="EMBL" id="GCB84950.1"/>
    </source>
</evidence>
<evidence type="ECO:0000256" key="2">
    <source>
        <dbReference type="ARBA" id="ARBA00004573"/>
    </source>
</evidence>
<evidence type="ECO:0000256" key="7">
    <source>
        <dbReference type="ARBA" id="ARBA00022729"/>
    </source>
</evidence>
<dbReference type="SUPFAM" id="SSF48056">
    <property type="entry name" value="Di-copper centre-containing domain"/>
    <property type="match status" value="1"/>
</dbReference>
<comment type="caution">
    <text evidence="17">The sequence shown here is derived from an EMBL/GenBank/DDBJ whole genome shotgun (WGS) entry which is preliminary data.</text>
</comment>
<dbReference type="GO" id="GO:0033162">
    <property type="term" value="C:melanosome membrane"/>
    <property type="evidence" value="ECO:0007669"/>
    <property type="project" value="UniProtKB-SubCell"/>
</dbReference>
<dbReference type="Proteomes" id="UP000288216">
    <property type="component" value="Unassembled WGS sequence"/>
</dbReference>
<dbReference type="Pfam" id="PF00264">
    <property type="entry name" value="Tyrosinase"/>
    <property type="match status" value="1"/>
</dbReference>
<dbReference type="EMBL" id="BFAA01115185">
    <property type="protein sequence ID" value="GCB84950.1"/>
    <property type="molecule type" value="Genomic_DNA"/>
</dbReference>
<evidence type="ECO:0000256" key="3">
    <source>
        <dbReference type="ARBA" id="ARBA00009928"/>
    </source>
</evidence>
<feature type="domain" description="Tyrosinase copper-binding" evidence="16">
    <location>
        <begin position="44"/>
        <end position="123"/>
    </location>
</feature>
<dbReference type="STRING" id="75743.A0A401QHW3"/>
<evidence type="ECO:0000256" key="15">
    <source>
        <dbReference type="ARBA" id="ARBA00042251"/>
    </source>
</evidence>
<accession>A0A401QHW3</accession>
<name>A0A401QHW3_SCYTO</name>
<dbReference type="InterPro" id="IPR008922">
    <property type="entry name" value="Di-copper_centre_dom_sf"/>
</dbReference>
<keyword evidence="11" id="KW-0470">Melanin biosynthesis</keyword>
<evidence type="ECO:0000256" key="1">
    <source>
        <dbReference type="ARBA" id="ARBA00001973"/>
    </source>
</evidence>
<comment type="similarity">
    <text evidence="3">Belongs to the tyrosinase family.</text>
</comment>
<evidence type="ECO:0000256" key="14">
    <source>
        <dbReference type="ARBA" id="ARBA00039304"/>
    </source>
</evidence>
<evidence type="ECO:0000256" key="6">
    <source>
        <dbReference type="ARBA" id="ARBA00022723"/>
    </source>
</evidence>
<dbReference type="GO" id="GO:0046872">
    <property type="term" value="F:metal ion binding"/>
    <property type="evidence" value="ECO:0007669"/>
    <property type="project" value="UniProtKB-KW"/>
</dbReference>
<keyword evidence="5" id="KW-0812">Transmembrane</keyword>
<evidence type="ECO:0000256" key="9">
    <source>
        <dbReference type="ARBA" id="ARBA00023008"/>
    </source>
</evidence>
<dbReference type="PANTHER" id="PTHR11474">
    <property type="entry name" value="TYROSINASE FAMILY MEMBER"/>
    <property type="match status" value="1"/>
</dbReference>
<dbReference type="OrthoDB" id="6132182at2759"/>
<evidence type="ECO:0000259" key="16">
    <source>
        <dbReference type="Pfam" id="PF00264"/>
    </source>
</evidence>
<evidence type="ECO:0000256" key="11">
    <source>
        <dbReference type="ARBA" id="ARBA00023101"/>
    </source>
</evidence>
<evidence type="ECO:0000256" key="8">
    <source>
        <dbReference type="ARBA" id="ARBA00023002"/>
    </source>
</evidence>
<evidence type="ECO:0000256" key="5">
    <source>
        <dbReference type="ARBA" id="ARBA00022692"/>
    </source>
</evidence>
<keyword evidence="18" id="KW-1185">Reference proteome</keyword>
<gene>
    <name evidence="17" type="ORF">scyTo_0025668</name>
</gene>
<evidence type="ECO:0000256" key="10">
    <source>
        <dbReference type="ARBA" id="ARBA00023033"/>
    </source>
</evidence>
<organism evidence="17 18">
    <name type="scientific">Scyliorhinus torazame</name>
    <name type="common">Cloudy catshark</name>
    <name type="synonym">Catulus torazame</name>
    <dbReference type="NCBI Taxonomy" id="75743"/>
    <lineage>
        <taxon>Eukaryota</taxon>
        <taxon>Metazoa</taxon>
        <taxon>Chordata</taxon>
        <taxon>Craniata</taxon>
        <taxon>Vertebrata</taxon>
        <taxon>Chondrichthyes</taxon>
        <taxon>Elasmobranchii</taxon>
        <taxon>Galeomorphii</taxon>
        <taxon>Galeoidea</taxon>
        <taxon>Carcharhiniformes</taxon>
        <taxon>Scyliorhinidae</taxon>
        <taxon>Scyliorhinus</taxon>
    </lineage>
</organism>
<keyword evidence="13" id="KW-0325">Glycoprotein</keyword>
<dbReference type="EC" id="1.14.18.1" evidence="4"/>
<keyword evidence="6" id="KW-0479">Metal-binding</keyword>
<dbReference type="Gene3D" id="1.10.1280.10">
    <property type="entry name" value="Di-copper center containing domain from catechol oxidase"/>
    <property type="match status" value="1"/>
</dbReference>
<evidence type="ECO:0000313" key="18">
    <source>
        <dbReference type="Proteomes" id="UP000288216"/>
    </source>
</evidence>
<reference evidence="17 18" key="1">
    <citation type="journal article" date="2018" name="Nat. Ecol. Evol.">
        <title>Shark genomes provide insights into elasmobranch evolution and the origin of vertebrates.</title>
        <authorList>
            <person name="Hara Y"/>
            <person name="Yamaguchi K"/>
            <person name="Onimaru K"/>
            <person name="Kadota M"/>
            <person name="Koyanagi M"/>
            <person name="Keeley SD"/>
            <person name="Tatsumi K"/>
            <person name="Tanaka K"/>
            <person name="Motone F"/>
            <person name="Kageyama Y"/>
            <person name="Nozu R"/>
            <person name="Adachi N"/>
            <person name="Nishimura O"/>
            <person name="Nakagawa R"/>
            <person name="Tanegashima C"/>
            <person name="Kiyatake I"/>
            <person name="Matsumoto R"/>
            <person name="Murakumo K"/>
            <person name="Nishida K"/>
            <person name="Terakita A"/>
            <person name="Kuratani S"/>
            <person name="Sato K"/>
            <person name="Hyodo S Kuraku.S."/>
        </authorList>
    </citation>
    <scope>NUCLEOTIDE SEQUENCE [LARGE SCALE GENOMIC DNA]</scope>
</reference>
<keyword evidence="12" id="KW-0472">Membrane</keyword>
<sequence length="149" mass="17485">MSPREQETFIQRLDLSKKTLSNRFVIYVSERASPRSRKYFRRASVYDTANYMHYLCAKSIGGRGIVDYAHRSPLFLVWHRMWNIHLEQEIRNITGDDSFSIPFWSWVGKSQCDVCTNKLFGRNEGGGQIMLNSIFRSWRVRGIVRVGTE</sequence>
<evidence type="ECO:0000256" key="13">
    <source>
        <dbReference type="ARBA" id="ARBA00023180"/>
    </source>
</evidence>
<dbReference type="GO" id="GO:0004503">
    <property type="term" value="F:tyrosinase activity"/>
    <property type="evidence" value="ECO:0007669"/>
    <property type="project" value="UniProtKB-EC"/>
</dbReference>
<dbReference type="InterPro" id="IPR002227">
    <property type="entry name" value="Tyrosinase_Cu-bd"/>
</dbReference>
<keyword evidence="9" id="KW-0186">Copper</keyword>
<proteinExistence type="inferred from homology"/>
<dbReference type="GO" id="GO:0043473">
    <property type="term" value="P:pigmentation"/>
    <property type="evidence" value="ECO:0007669"/>
    <property type="project" value="TreeGrafter"/>
</dbReference>
<keyword evidence="7" id="KW-0732">Signal</keyword>
<protein>
    <recommendedName>
        <fullName evidence="14">Tyrosinase</fullName>
        <ecNumber evidence="4">1.14.18.1</ecNumber>
    </recommendedName>
    <alternativeName>
        <fullName evidence="15">Monophenol monooxygenase</fullName>
    </alternativeName>
</protein>
<comment type="subcellular location">
    <subcellularLocation>
        <location evidence="2">Melanosome membrane</location>
        <topology evidence="2">Single-pass type I membrane protein</topology>
    </subcellularLocation>
</comment>